<dbReference type="Proteomes" id="UP000008698">
    <property type="component" value="Unassembled WGS sequence"/>
</dbReference>
<protein>
    <submittedName>
        <fullName evidence="3">Predicted protein</fullName>
    </submittedName>
</protein>
<organism evidence="4">
    <name type="scientific">Verticillium alfalfae (strain VaMs.102 / ATCC MYA-4576 / FGSC 10136)</name>
    <name type="common">Verticillium wilt of alfalfa</name>
    <name type="synonym">Verticillium albo-atrum</name>
    <dbReference type="NCBI Taxonomy" id="526221"/>
    <lineage>
        <taxon>Eukaryota</taxon>
        <taxon>Fungi</taxon>
        <taxon>Dikarya</taxon>
        <taxon>Ascomycota</taxon>
        <taxon>Pezizomycotina</taxon>
        <taxon>Sordariomycetes</taxon>
        <taxon>Hypocreomycetidae</taxon>
        <taxon>Glomerellales</taxon>
        <taxon>Plectosphaerellaceae</taxon>
        <taxon>Verticillium</taxon>
    </lineage>
</organism>
<dbReference type="AlphaFoldDB" id="C9SP51"/>
<keyword evidence="2" id="KW-0732">Signal</keyword>
<evidence type="ECO:0000256" key="2">
    <source>
        <dbReference type="SAM" id="SignalP"/>
    </source>
</evidence>
<proteinExistence type="predicted"/>
<feature type="transmembrane region" description="Helical" evidence="1">
    <location>
        <begin position="53"/>
        <end position="73"/>
    </location>
</feature>
<keyword evidence="1" id="KW-1133">Transmembrane helix</keyword>
<name>C9SP51_VERA1</name>
<gene>
    <name evidence="3" type="ORF">VDBG_06676</name>
</gene>
<dbReference type="RefSeq" id="XP_003003114.1">
    <property type="nucleotide sequence ID" value="XM_003003068.1"/>
</dbReference>
<feature type="transmembrane region" description="Helical" evidence="1">
    <location>
        <begin position="80"/>
        <end position="98"/>
    </location>
</feature>
<keyword evidence="1" id="KW-0472">Membrane</keyword>
<dbReference type="GeneID" id="9537158"/>
<reference evidence="4" key="1">
    <citation type="journal article" date="2011" name="PLoS Pathog.">
        <title>Comparative genomics yields insights into niche adaptation of plant vascular wilt pathogens.</title>
        <authorList>
            <person name="Klosterman S.J."/>
            <person name="Subbarao K.V."/>
            <person name="Kang S."/>
            <person name="Veronese P."/>
            <person name="Gold S.E."/>
            <person name="Thomma B.P.H.J."/>
            <person name="Chen Z."/>
            <person name="Henrissat B."/>
            <person name="Lee Y.-H."/>
            <person name="Park J."/>
            <person name="Garcia-Pedrajas M.D."/>
            <person name="Barbara D.J."/>
            <person name="Anchieta A."/>
            <person name="de Jonge R."/>
            <person name="Santhanam P."/>
            <person name="Maruthachalam K."/>
            <person name="Atallah Z."/>
            <person name="Amyotte S.G."/>
            <person name="Paz Z."/>
            <person name="Inderbitzin P."/>
            <person name="Hayes R.J."/>
            <person name="Heiman D.I."/>
            <person name="Young S."/>
            <person name="Zeng Q."/>
            <person name="Engels R."/>
            <person name="Galagan J."/>
            <person name="Cuomo C.A."/>
            <person name="Dobinson K.F."/>
            <person name="Ma L.-J."/>
        </authorList>
    </citation>
    <scope>NUCLEOTIDE SEQUENCE [LARGE SCALE GENOMIC DNA]</scope>
    <source>
        <strain evidence="4">VaMs.102 / ATCC MYA-4576 / FGSC 10136</strain>
    </source>
</reference>
<keyword evidence="4" id="KW-1185">Reference proteome</keyword>
<accession>C9SP51</accession>
<dbReference type="EMBL" id="DS985221">
    <property type="protein sequence ID" value="EEY20566.1"/>
    <property type="molecule type" value="Genomic_DNA"/>
</dbReference>
<feature type="signal peptide" evidence="2">
    <location>
        <begin position="1"/>
        <end position="22"/>
    </location>
</feature>
<sequence length="162" mass="16951">MLRVRRLLLLLLLMGSGPGNEALEGGVYGFCLLLGGLAWAVGEKAVGGGGEVKVWLVFVLVLLLLGRSAWVVVARMTVVILVYDVVVLAVLVLVWEVFSFGNDRVTVFLIIVTKLGVYVVGRDGGLAMATSATAGNGRLGDLVRATARSSDGTASTGHGRVL</sequence>
<evidence type="ECO:0000313" key="3">
    <source>
        <dbReference type="EMBL" id="EEY20566.1"/>
    </source>
</evidence>
<feature type="transmembrane region" description="Helical" evidence="1">
    <location>
        <begin position="104"/>
        <end position="121"/>
    </location>
</feature>
<evidence type="ECO:0000256" key="1">
    <source>
        <dbReference type="SAM" id="Phobius"/>
    </source>
</evidence>
<keyword evidence="1" id="KW-0812">Transmembrane</keyword>
<feature type="chain" id="PRO_5003001210" evidence="2">
    <location>
        <begin position="23"/>
        <end position="162"/>
    </location>
</feature>
<dbReference type="HOGENOM" id="CLU_1636705_0_0_1"/>
<dbReference type="KEGG" id="val:VDBG_06676"/>
<evidence type="ECO:0000313" key="4">
    <source>
        <dbReference type="Proteomes" id="UP000008698"/>
    </source>
</evidence>